<protein>
    <submittedName>
        <fullName evidence="2">Uncharacterized protein</fullName>
    </submittedName>
</protein>
<evidence type="ECO:0000313" key="3">
    <source>
        <dbReference type="Proteomes" id="UP000735302"/>
    </source>
</evidence>
<proteinExistence type="predicted"/>
<dbReference type="Proteomes" id="UP000735302">
    <property type="component" value="Unassembled WGS sequence"/>
</dbReference>
<dbReference type="AlphaFoldDB" id="A0AAV4D264"/>
<reference evidence="2 3" key="1">
    <citation type="journal article" date="2021" name="Elife">
        <title>Chloroplast acquisition without the gene transfer in kleptoplastic sea slugs, Plakobranchus ocellatus.</title>
        <authorList>
            <person name="Maeda T."/>
            <person name="Takahashi S."/>
            <person name="Yoshida T."/>
            <person name="Shimamura S."/>
            <person name="Takaki Y."/>
            <person name="Nagai Y."/>
            <person name="Toyoda A."/>
            <person name="Suzuki Y."/>
            <person name="Arimoto A."/>
            <person name="Ishii H."/>
            <person name="Satoh N."/>
            <person name="Nishiyama T."/>
            <person name="Hasebe M."/>
            <person name="Maruyama T."/>
            <person name="Minagawa J."/>
            <person name="Obokata J."/>
            <person name="Shigenobu S."/>
        </authorList>
    </citation>
    <scope>NUCLEOTIDE SEQUENCE [LARGE SCALE GENOMIC DNA]</scope>
</reference>
<organism evidence="2 3">
    <name type="scientific">Plakobranchus ocellatus</name>
    <dbReference type="NCBI Taxonomy" id="259542"/>
    <lineage>
        <taxon>Eukaryota</taxon>
        <taxon>Metazoa</taxon>
        <taxon>Spiralia</taxon>
        <taxon>Lophotrochozoa</taxon>
        <taxon>Mollusca</taxon>
        <taxon>Gastropoda</taxon>
        <taxon>Heterobranchia</taxon>
        <taxon>Euthyneura</taxon>
        <taxon>Panpulmonata</taxon>
        <taxon>Sacoglossa</taxon>
        <taxon>Placobranchoidea</taxon>
        <taxon>Plakobranchidae</taxon>
        <taxon>Plakobranchus</taxon>
    </lineage>
</organism>
<sequence>MANLSREKRNIRLSKRFRTAEVFDLLDSSDESDHTHSDSEEEYMCGRSRSRFTSSSSDLLAPMNQPGPSNQSRSRSRPSSSNSRASTADSSSRSRPESSPIDWVPAENREQTSSNFRFLPSKPPGVQPDVLADQCTPLDAFFCIYTQEIVDSLVESINQYAEKRCNQNMPH</sequence>
<evidence type="ECO:0000313" key="2">
    <source>
        <dbReference type="EMBL" id="GFO38262.1"/>
    </source>
</evidence>
<feature type="compositionally biased region" description="Low complexity" evidence="1">
    <location>
        <begin position="68"/>
        <end position="100"/>
    </location>
</feature>
<evidence type="ECO:0000256" key="1">
    <source>
        <dbReference type="SAM" id="MobiDB-lite"/>
    </source>
</evidence>
<accession>A0AAV4D264</accession>
<comment type="caution">
    <text evidence="2">The sequence shown here is derived from an EMBL/GenBank/DDBJ whole genome shotgun (WGS) entry which is preliminary data.</text>
</comment>
<gene>
    <name evidence="2" type="ORF">PoB_006476700</name>
</gene>
<feature type="region of interest" description="Disordered" evidence="1">
    <location>
        <begin position="22"/>
        <end position="123"/>
    </location>
</feature>
<dbReference type="EMBL" id="BLXT01007309">
    <property type="protein sequence ID" value="GFO38262.1"/>
    <property type="molecule type" value="Genomic_DNA"/>
</dbReference>
<name>A0AAV4D264_9GAST</name>
<keyword evidence="3" id="KW-1185">Reference proteome</keyword>